<comment type="similarity">
    <text evidence="1">Belongs to the pseudouridine synthase RluA family.</text>
</comment>
<gene>
    <name evidence="4" type="ORF">CTAYLR_000124</name>
</gene>
<organism evidence="4 5">
    <name type="scientific">Chrysophaeum taylorii</name>
    <dbReference type="NCBI Taxonomy" id="2483200"/>
    <lineage>
        <taxon>Eukaryota</taxon>
        <taxon>Sar</taxon>
        <taxon>Stramenopiles</taxon>
        <taxon>Ochrophyta</taxon>
        <taxon>Pelagophyceae</taxon>
        <taxon>Pelagomonadales</taxon>
        <taxon>Pelagomonadaceae</taxon>
        <taxon>Chrysophaeum</taxon>
    </lineage>
</organism>
<dbReference type="AlphaFoldDB" id="A0AAD7UGQ9"/>
<dbReference type="EMBL" id="JAQMWT010000314">
    <property type="protein sequence ID" value="KAJ8605638.1"/>
    <property type="molecule type" value="Genomic_DNA"/>
</dbReference>
<dbReference type="SUPFAM" id="SSF55120">
    <property type="entry name" value="Pseudouridine synthase"/>
    <property type="match status" value="1"/>
</dbReference>
<evidence type="ECO:0000259" key="3">
    <source>
        <dbReference type="Pfam" id="PF00849"/>
    </source>
</evidence>
<proteinExistence type="inferred from homology"/>
<dbReference type="InterPro" id="IPR020103">
    <property type="entry name" value="PsdUridine_synth_cat_dom_sf"/>
</dbReference>
<dbReference type="GO" id="GO:0000455">
    <property type="term" value="P:enzyme-directed rRNA pseudouridine synthesis"/>
    <property type="evidence" value="ECO:0007669"/>
    <property type="project" value="TreeGrafter"/>
</dbReference>
<dbReference type="CDD" id="cd02869">
    <property type="entry name" value="PseudoU_synth_RluA_like"/>
    <property type="match status" value="1"/>
</dbReference>
<evidence type="ECO:0000313" key="5">
    <source>
        <dbReference type="Proteomes" id="UP001230188"/>
    </source>
</evidence>
<sequence>MSPTSITVGTNRDPIRTSQCVRRPNFNWGGNAEDKEDDSASDDDDDDDEDGSSFWRQLFLARLDRRWPEHGPPPLRCQRSSYAPRVLLADRDYVVIDKPPDVSHDGGQAVTVDALAREWVGEVKWAHRLDYGTSGVLLGSRHKSAASKAAAAFERGTARKRYVAVAVGTVEQDTFEINAPIAPTPTFRMRVSATGKTATTGVIVLARATYRGRPVTKLLLCPRTGRRHQLRVHLRYCGHPLVGDATYDAGPFADAPRMMLHAIDLRLPIDDHTFLHATSGDPFPIVDGCLRPRRLVDIRSCQASLLRPVPKN</sequence>
<feature type="compositionally biased region" description="Acidic residues" evidence="2">
    <location>
        <begin position="34"/>
        <end position="51"/>
    </location>
</feature>
<dbReference type="PROSITE" id="PS01129">
    <property type="entry name" value="PSI_RLU"/>
    <property type="match status" value="1"/>
</dbReference>
<dbReference type="Pfam" id="PF00849">
    <property type="entry name" value="PseudoU_synth_2"/>
    <property type="match status" value="1"/>
</dbReference>
<evidence type="ECO:0000313" key="4">
    <source>
        <dbReference type="EMBL" id="KAJ8605638.1"/>
    </source>
</evidence>
<dbReference type="InterPro" id="IPR050188">
    <property type="entry name" value="RluA_PseudoU_synthase"/>
</dbReference>
<evidence type="ECO:0000256" key="1">
    <source>
        <dbReference type="ARBA" id="ARBA00010876"/>
    </source>
</evidence>
<dbReference type="GO" id="GO:0003723">
    <property type="term" value="F:RNA binding"/>
    <property type="evidence" value="ECO:0007669"/>
    <property type="project" value="InterPro"/>
</dbReference>
<dbReference type="GO" id="GO:0009982">
    <property type="term" value="F:pseudouridine synthase activity"/>
    <property type="evidence" value="ECO:0007669"/>
    <property type="project" value="InterPro"/>
</dbReference>
<feature type="compositionally biased region" description="Polar residues" evidence="2">
    <location>
        <begin position="1"/>
        <end position="20"/>
    </location>
</feature>
<dbReference type="PANTHER" id="PTHR21600">
    <property type="entry name" value="MITOCHONDRIAL RNA PSEUDOURIDINE SYNTHASE"/>
    <property type="match status" value="1"/>
</dbReference>
<dbReference type="PANTHER" id="PTHR21600:SF87">
    <property type="entry name" value="RNA PSEUDOURIDYLATE SYNTHASE DOMAIN-CONTAINING PROTEIN 1"/>
    <property type="match status" value="1"/>
</dbReference>
<reference evidence="4" key="1">
    <citation type="submission" date="2023-01" db="EMBL/GenBank/DDBJ databases">
        <title>Metagenome sequencing of chrysophaentin producing Chrysophaeum taylorii.</title>
        <authorList>
            <person name="Davison J."/>
            <person name="Bewley C."/>
        </authorList>
    </citation>
    <scope>NUCLEOTIDE SEQUENCE</scope>
    <source>
        <strain evidence="4">NIES-1699</strain>
    </source>
</reference>
<keyword evidence="5" id="KW-1185">Reference proteome</keyword>
<dbReference type="Proteomes" id="UP001230188">
    <property type="component" value="Unassembled WGS sequence"/>
</dbReference>
<dbReference type="InterPro" id="IPR006145">
    <property type="entry name" value="PsdUridine_synth_RsuA/RluA"/>
</dbReference>
<comment type="caution">
    <text evidence="4">The sequence shown here is derived from an EMBL/GenBank/DDBJ whole genome shotgun (WGS) entry which is preliminary data.</text>
</comment>
<dbReference type="InterPro" id="IPR006224">
    <property type="entry name" value="PsdUridine_synth_RluA-like_CS"/>
</dbReference>
<name>A0AAD7UGQ9_9STRA</name>
<feature type="domain" description="Pseudouridine synthase RsuA/RluA-like" evidence="3">
    <location>
        <begin position="92"/>
        <end position="235"/>
    </location>
</feature>
<feature type="region of interest" description="Disordered" evidence="2">
    <location>
        <begin position="1"/>
        <end position="51"/>
    </location>
</feature>
<evidence type="ECO:0000256" key="2">
    <source>
        <dbReference type="SAM" id="MobiDB-lite"/>
    </source>
</evidence>
<protein>
    <recommendedName>
        <fullName evidence="3">Pseudouridine synthase RsuA/RluA-like domain-containing protein</fullName>
    </recommendedName>
</protein>
<dbReference type="Gene3D" id="3.30.2350.10">
    <property type="entry name" value="Pseudouridine synthase"/>
    <property type="match status" value="1"/>
</dbReference>
<accession>A0AAD7UGQ9</accession>